<organism evidence="1 2">
    <name type="scientific">Zalaria obscura</name>
    <dbReference type="NCBI Taxonomy" id="2024903"/>
    <lineage>
        <taxon>Eukaryota</taxon>
        <taxon>Fungi</taxon>
        <taxon>Dikarya</taxon>
        <taxon>Ascomycota</taxon>
        <taxon>Pezizomycotina</taxon>
        <taxon>Dothideomycetes</taxon>
        <taxon>Dothideomycetidae</taxon>
        <taxon>Dothideales</taxon>
        <taxon>Zalariaceae</taxon>
        <taxon>Zalaria</taxon>
    </lineage>
</organism>
<evidence type="ECO:0000313" key="2">
    <source>
        <dbReference type="Proteomes" id="UP001320706"/>
    </source>
</evidence>
<reference evidence="1" key="1">
    <citation type="submission" date="2024-02" db="EMBL/GenBank/DDBJ databases">
        <title>Metagenome Assembled Genome of Zalaria obscura JY119.</title>
        <authorList>
            <person name="Vighnesh L."/>
            <person name="Jagadeeshwari U."/>
            <person name="Venkata Ramana C."/>
            <person name="Sasikala C."/>
        </authorList>
    </citation>
    <scope>NUCLEOTIDE SEQUENCE</scope>
    <source>
        <strain evidence="1">JY119</strain>
    </source>
</reference>
<protein>
    <submittedName>
        <fullName evidence="1">Ubiquitin-conjugating enzyme E2 6</fullName>
        <ecNumber evidence="1">2.3.2.23</ecNumber>
    </submittedName>
</protein>
<dbReference type="EMBL" id="JAMKPW020000043">
    <property type="protein sequence ID" value="KAK8194161.1"/>
    <property type="molecule type" value="Genomic_DNA"/>
</dbReference>
<accession>A0ACC3S3L5</accession>
<keyword evidence="1" id="KW-0808">Transferase</keyword>
<keyword evidence="1" id="KW-0012">Acyltransferase</keyword>
<dbReference type="EC" id="2.3.2.23" evidence="1"/>
<name>A0ACC3S3L5_9PEZI</name>
<gene>
    <name evidence="1" type="primary">UBC6</name>
    <name evidence="1" type="ORF">M8818_007348</name>
</gene>
<proteinExistence type="predicted"/>
<sequence>MATRAAHKRLAREYASISASPPPFITAHPSESNILEWHYILTGPPGTPYAGGQYWGTLIFPPDYPFAPPAIRMHTPSGRFQPSTRLCLSISDFHPKSFNPAWEVSTILLGLQSFMTSEEMTTGSLSATEAERKVFAQRSRWWNSTGGGSSQRTIPGVATTGSNGRGFGAIRSGDGGKKFKEEWPELDEENWKWMEENRIDPATGRAVAPAKTECNPEASALRRRPTGSGAGIGEVVEGAQVARDAGQGFLGRNKLYIAIGVLFAYVILARILGEAEQ</sequence>
<evidence type="ECO:0000313" key="1">
    <source>
        <dbReference type="EMBL" id="KAK8194161.1"/>
    </source>
</evidence>
<comment type="caution">
    <text evidence="1">The sequence shown here is derived from an EMBL/GenBank/DDBJ whole genome shotgun (WGS) entry which is preliminary data.</text>
</comment>
<dbReference type="Proteomes" id="UP001320706">
    <property type="component" value="Unassembled WGS sequence"/>
</dbReference>
<keyword evidence="2" id="KW-1185">Reference proteome</keyword>